<evidence type="ECO:0000313" key="5">
    <source>
        <dbReference type="EMBL" id="CAD8062285.1"/>
    </source>
</evidence>
<dbReference type="AlphaFoldDB" id="A0A8S1L7Q9"/>
<comment type="subcellular location">
    <subcellularLocation>
        <location evidence="1">Nucleus</location>
    </subcellularLocation>
</comment>
<evidence type="ECO:0000256" key="2">
    <source>
        <dbReference type="ARBA" id="ARBA00007267"/>
    </source>
</evidence>
<comment type="similarity">
    <text evidence="2">Belongs to the lin-54 family.</text>
</comment>
<feature type="domain" description="CRC" evidence="4">
    <location>
        <begin position="78"/>
        <end position="188"/>
    </location>
</feature>
<accession>A0A8S1L7Q9</accession>
<dbReference type="PANTHER" id="PTHR12446">
    <property type="entry name" value="TESMIN/TSO1-RELATED"/>
    <property type="match status" value="1"/>
</dbReference>
<keyword evidence="3" id="KW-0539">Nucleus</keyword>
<comment type="caution">
    <text evidence="5">The sequence shown here is derived from an EMBL/GenBank/DDBJ whole genome shotgun (WGS) entry which is preliminary data.</text>
</comment>
<dbReference type="OMA" id="QTCVESC"/>
<dbReference type="InterPro" id="IPR033467">
    <property type="entry name" value="Tesmin/TSO1-like_CXC"/>
</dbReference>
<sequence length="216" mass="25662">MSNPELSEEIRPPKLLLVWSKCSEFSEIDLENKQSPKLLKLRKLNSAIDNNDQLHQVINKFIDIDEKKEESPKNDIAKWQPCSCTKTNCLKMYCSCFHNGQTCVESCKCEDCQNTNNNIDQRDEAVEYIKKKAHRNKKVPQEKLFETKDIWGCNCKKTRCQKRYCECYIRQKHCTVECNCNHCENGKDEDLYNEIRRQNEQPKQSRRFRSERLQNN</sequence>
<dbReference type="Proteomes" id="UP000688137">
    <property type="component" value="Unassembled WGS sequence"/>
</dbReference>
<dbReference type="EMBL" id="CAJJDM010000032">
    <property type="protein sequence ID" value="CAD8062285.1"/>
    <property type="molecule type" value="Genomic_DNA"/>
</dbReference>
<dbReference type="PROSITE" id="PS51634">
    <property type="entry name" value="CRC"/>
    <property type="match status" value="1"/>
</dbReference>
<protein>
    <recommendedName>
        <fullName evidence="4">CRC domain-containing protein</fullName>
    </recommendedName>
</protein>
<name>A0A8S1L7Q9_PARPR</name>
<reference evidence="5" key="1">
    <citation type="submission" date="2021-01" db="EMBL/GenBank/DDBJ databases">
        <authorList>
            <consortium name="Genoscope - CEA"/>
            <person name="William W."/>
        </authorList>
    </citation>
    <scope>NUCLEOTIDE SEQUENCE</scope>
</reference>
<dbReference type="SMART" id="SM01114">
    <property type="entry name" value="CXC"/>
    <property type="match status" value="2"/>
</dbReference>
<organism evidence="5 6">
    <name type="scientific">Paramecium primaurelia</name>
    <dbReference type="NCBI Taxonomy" id="5886"/>
    <lineage>
        <taxon>Eukaryota</taxon>
        <taxon>Sar</taxon>
        <taxon>Alveolata</taxon>
        <taxon>Ciliophora</taxon>
        <taxon>Intramacronucleata</taxon>
        <taxon>Oligohymenophorea</taxon>
        <taxon>Peniculida</taxon>
        <taxon>Parameciidae</taxon>
        <taxon>Paramecium</taxon>
    </lineage>
</organism>
<dbReference type="Pfam" id="PF03638">
    <property type="entry name" value="TCR"/>
    <property type="match status" value="2"/>
</dbReference>
<dbReference type="InterPro" id="IPR028307">
    <property type="entry name" value="Lin-54_fam"/>
</dbReference>
<dbReference type="GO" id="GO:0005634">
    <property type="term" value="C:nucleus"/>
    <property type="evidence" value="ECO:0007669"/>
    <property type="project" value="UniProtKB-SubCell"/>
</dbReference>
<evidence type="ECO:0000256" key="3">
    <source>
        <dbReference type="ARBA" id="ARBA00023242"/>
    </source>
</evidence>
<keyword evidence="6" id="KW-1185">Reference proteome</keyword>
<dbReference type="GO" id="GO:0006355">
    <property type="term" value="P:regulation of DNA-templated transcription"/>
    <property type="evidence" value="ECO:0007669"/>
    <property type="project" value="TreeGrafter"/>
</dbReference>
<dbReference type="InterPro" id="IPR005172">
    <property type="entry name" value="CRC"/>
</dbReference>
<evidence type="ECO:0000256" key="1">
    <source>
        <dbReference type="ARBA" id="ARBA00004123"/>
    </source>
</evidence>
<gene>
    <name evidence="5" type="ORF">PPRIM_AZ9-3.1.T0330060</name>
</gene>
<evidence type="ECO:0000313" key="6">
    <source>
        <dbReference type="Proteomes" id="UP000688137"/>
    </source>
</evidence>
<dbReference type="PANTHER" id="PTHR12446:SF34">
    <property type="entry name" value="PROTEIN LIN-54 HOMOLOG"/>
    <property type="match status" value="1"/>
</dbReference>
<proteinExistence type="inferred from homology"/>
<evidence type="ECO:0000259" key="4">
    <source>
        <dbReference type="PROSITE" id="PS51634"/>
    </source>
</evidence>